<name>A0A2X2UT09_CAPOC</name>
<evidence type="ECO:0000313" key="3">
    <source>
        <dbReference type="Proteomes" id="UP000250169"/>
    </source>
</evidence>
<organism evidence="2 3">
    <name type="scientific">Capnocytophaga ochracea</name>
    <dbReference type="NCBI Taxonomy" id="1018"/>
    <lineage>
        <taxon>Bacteria</taxon>
        <taxon>Pseudomonadati</taxon>
        <taxon>Bacteroidota</taxon>
        <taxon>Flavobacteriia</taxon>
        <taxon>Flavobacteriales</taxon>
        <taxon>Flavobacteriaceae</taxon>
        <taxon>Capnocytophaga</taxon>
    </lineage>
</organism>
<gene>
    <name evidence="2" type="ORF">NCTC11545_00029</name>
</gene>
<accession>A0A2X2UT09</accession>
<dbReference type="AlphaFoldDB" id="A0A2X2UT09"/>
<evidence type="ECO:0000256" key="1">
    <source>
        <dbReference type="SAM" id="MobiDB-lite"/>
    </source>
</evidence>
<sequence length="231" mass="25738">MFKEKILQLLKTKYAALGLSAQVLEGVATNLSTFVTEEAQVEPAVAGAESMLKHLQSFADSRVNTFKNESEKYKKEAEDWKAKFEKGNEPANPQPTQGGNQQQPNSELTTVLEKLNALQDTFAEFQKGRTSETLKEQFVRAMKEKNIPESYYTPALAGREFADNTAVETLTIEVSNGFEKQKQELADLGFSYSKAPDNPDTPLKEEEALAKQIEQDTQKIVEAQKATATNH</sequence>
<feature type="region of interest" description="Disordered" evidence="1">
    <location>
        <begin position="86"/>
        <end position="106"/>
    </location>
</feature>
<dbReference type="EMBL" id="UAVS01000001">
    <property type="protein sequence ID" value="SQA92470.1"/>
    <property type="molecule type" value="Genomic_DNA"/>
</dbReference>
<dbReference type="Proteomes" id="UP000250169">
    <property type="component" value="Unassembled WGS sequence"/>
</dbReference>
<dbReference type="RefSeq" id="WP_111971843.1">
    <property type="nucleotide sequence ID" value="NZ_UAVS01000001.1"/>
</dbReference>
<proteinExistence type="predicted"/>
<evidence type="ECO:0008006" key="4">
    <source>
        <dbReference type="Google" id="ProtNLM"/>
    </source>
</evidence>
<feature type="compositionally biased region" description="Low complexity" evidence="1">
    <location>
        <begin position="94"/>
        <end position="105"/>
    </location>
</feature>
<reference evidence="2 3" key="1">
    <citation type="submission" date="2018-06" db="EMBL/GenBank/DDBJ databases">
        <authorList>
            <consortium name="Pathogen Informatics"/>
            <person name="Doyle S."/>
        </authorList>
    </citation>
    <scope>NUCLEOTIDE SEQUENCE [LARGE SCALE GENOMIC DNA]</scope>
    <source>
        <strain evidence="2 3">NCTC11545</strain>
    </source>
</reference>
<evidence type="ECO:0000313" key="2">
    <source>
        <dbReference type="EMBL" id="SQA92470.1"/>
    </source>
</evidence>
<protein>
    <recommendedName>
        <fullName evidence="4">Phage minor structural protein GP20</fullName>
    </recommendedName>
</protein>